<accession>A0A956M0F8</accession>
<gene>
    <name evidence="10" type="ORF">KC729_13545</name>
</gene>
<dbReference type="GO" id="GO:0006355">
    <property type="term" value="P:regulation of DNA-templated transcription"/>
    <property type="evidence" value="ECO:0007669"/>
    <property type="project" value="InterPro"/>
</dbReference>
<dbReference type="CDD" id="cd00383">
    <property type="entry name" value="trans_reg_C"/>
    <property type="match status" value="1"/>
</dbReference>
<evidence type="ECO:0000256" key="5">
    <source>
        <dbReference type="ARBA" id="ARBA00023163"/>
    </source>
</evidence>
<feature type="domain" description="Response regulatory" evidence="8">
    <location>
        <begin position="5"/>
        <end position="121"/>
    </location>
</feature>
<dbReference type="SMART" id="SM00862">
    <property type="entry name" value="Trans_reg_C"/>
    <property type="match status" value="1"/>
</dbReference>
<dbReference type="Gene3D" id="3.40.50.2300">
    <property type="match status" value="1"/>
</dbReference>
<organism evidence="10 11">
    <name type="scientific">Eiseniibacteriota bacterium</name>
    <dbReference type="NCBI Taxonomy" id="2212470"/>
    <lineage>
        <taxon>Bacteria</taxon>
        <taxon>Candidatus Eiseniibacteriota</taxon>
    </lineage>
</organism>
<dbReference type="InterPro" id="IPR039420">
    <property type="entry name" value="WalR-like"/>
</dbReference>
<keyword evidence="5" id="KW-0804">Transcription</keyword>
<dbReference type="PANTHER" id="PTHR48111:SF1">
    <property type="entry name" value="TWO-COMPONENT RESPONSE REGULATOR ORR33"/>
    <property type="match status" value="1"/>
</dbReference>
<keyword evidence="3" id="KW-0805">Transcription regulation</keyword>
<dbReference type="SUPFAM" id="SSF46894">
    <property type="entry name" value="C-terminal effector domain of the bipartite response regulators"/>
    <property type="match status" value="1"/>
</dbReference>
<proteinExistence type="predicted"/>
<name>A0A956M0F8_UNCEI</name>
<evidence type="ECO:0000259" key="8">
    <source>
        <dbReference type="PROSITE" id="PS50110"/>
    </source>
</evidence>
<evidence type="ECO:0000256" key="4">
    <source>
        <dbReference type="ARBA" id="ARBA00023125"/>
    </source>
</evidence>
<dbReference type="Gene3D" id="6.10.250.690">
    <property type="match status" value="1"/>
</dbReference>
<dbReference type="Pfam" id="PF00486">
    <property type="entry name" value="Trans_reg_C"/>
    <property type="match status" value="1"/>
</dbReference>
<dbReference type="InterPro" id="IPR016032">
    <property type="entry name" value="Sig_transdc_resp-reg_C-effctor"/>
</dbReference>
<evidence type="ECO:0000313" key="10">
    <source>
        <dbReference type="EMBL" id="MCA9728708.1"/>
    </source>
</evidence>
<evidence type="ECO:0000256" key="1">
    <source>
        <dbReference type="ARBA" id="ARBA00022553"/>
    </source>
</evidence>
<dbReference type="InterPro" id="IPR036388">
    <property type="entry name" value="WH-like_DNA-bd_sf"/>
</dbReference>
<feature type="modified residue" description="4-aspartylphosphate" evidence="6">
    <location>
        <position position="54"/>
    </location>
</feature>
<evidence type="ECO:0000256" key="2">
    <source>
        <dbReference type="ARBA" id="ARBA00023012"/>
    </source>
</evidence>
<evidence type="ECO:0000313" key="11">
    <source>
        <dbReference type="Proteomes" id="UP000697710"/>
    </source>
</evidence>
<reference evidence="10" key="1">
    <citation type="submission" date="2020-04" db="EMBL/GenBank/DDBJ databases">
        <authorList>
            <person name="Zhang T."/>
        </authorList>
    </citation>
    <scope>NUCLEOTIDE SEQUENCE</scope>
    <source>
        <strain evidence="10">HKST-UBA01</strain>
    </source>
</reference>
<dbReference type="InterPro" id="IPR001867">
    <property type="entry name" value="OmpR/PhoB-type_DNA-bd"/>
</dbReference>
<dbReference type="PANTHER" id="PTHR48111">
    <property type="entry name" value="REGULATOR OF RPOS"/>
    <property type="match status" value="1"/>
</dbReference>
<evidence type="ECO:0000256" key="3">
    <source>
        <dbReference type="ARBA" id="ARBA00023015"/>
    </source>
</evidence>
<feature type="DNA-binding region" description="OmpR/PhoB-type" evidence="7">
    <location>
        <begin position="132"/>
        <end position="228"/>
    </location>
</feature>
<dbReference type="EMBL" id="JAGQHR010000455">
    <property type="protein sequence ID" value="MCA9728708.1"/>
    <property type="molecule type" value="Genomic_DNA"/>
</dbReference>
<dbReference type="InterPro" id="IPR011006">
    <property type="entry name" value="CheY-like_superfamily"/>
</dbReference>
<dbReference type="SUPFAM" id="SSF52172">
    <property type="entry name" value="CheY-like"/>
    <property type="match status" value="1"/>
</dbReference>
<dbReference type="PROSITE" id="PS51755">
    <property type="entry name" value="OMPR_PHOB"/>
    <property type="match status" value="1"/>
</dbReference>
<keyword evidence="2" id="KW-0902">Two-component regulatory system</keyword>
<evidence type="ECO:0000259" key="9">
    <source>
        <dbReference type="PROSITE" id="PS51755"/>
    </source>
</evidence>
<comment type="caution">
    <text evidence="10">The sequence shown here is derived from an EMBL/GenBank/DDBJ whole genome shotgun (WGS) entry which is preliminary data.</text>
</comment>
<keyword evidence="1 6" id="KW-0597">Phosphoprotein</keyword>
<dbReference type="Gene3D" id="1.10.10.10">
    <property type="entry name" value="Winged helix-like DNA-binding domain superfamily/Winged helix DNA-binding domain"/>
    <property type="match status" value="1"/>
</dbReference>
<dbReference type="FunFam" id="3.40.50.2300:FF:000001">
    <property type="entry name" value="DNA-binding response regulator PhoB"/>
    <property type="match status" value="1"/>
</dbReference>
<keyword evidence="4 7" id="KW-0238">DNA-binding</keyword>
<evidence type="ECO:0000256" key="7">
    <source>
        <dbReference type="PROSITE-ProRule" id="PRU01091"/>
    </source>
</evidence>
<dbReference type="PROSITE" id="PS50110">
    <property type="entry name" value="RESPONSE_REGULATORY"/>
    <property type="match status" value="1"/>
</dbReference>
<dbReference type="GO" id="GO:0032993">
    <property type="term" value="C:protein-DNA complex"/>
    <property type="evidence" value="ECO:0007669"/>
    <property type="project" value="TreeGrafter"/>
</dbReference>
<dbReference type="AlphaFoldDB" id="A0A956M0F8"/>
<dbReference type="GO" id="GO:0005829">
    <property type="term" value="C:cytosol"/>
    <property type="evidence" value="ECO:0007669"/>
    <property type="project" value="TreeGrafter"/>
</dbReference>
<dbReference type="InterPro" id="IPR001789">
    <property type="entry name" value="Sig_transdc_resp-reg_receiver"/>
</dbReference>
<feature type="domain" description="OmpR/PhoB-type" evidence="9">
    <location>
        <begin position="132"/>
        <end position="228"/>
    </location>
</feature>
<reference evidence="10" key="2">
    <citation type="journal article" date="2021" name="Microbiome">
        <title>Successional dynamics and alternative stable states in a saline activated sludge microbial community over 9 years.</title>
        <authorList>
            <person name="Wang Y."/>
            <person name="Ye J."/>
            <person name="Ju F."/>
            <person name="Liu L."/>
            <person name="Boyd J.A."/>
            <person name="Deng Y."/>
            <person name="Parks D.H."/>
            <person name="Jiang X."/>
            <person name="Yin X."/>
            <person name="Woodcroft B.J."/>
            <person name="Tyson G.W."/>
            <person name="Hugenholtz P."/>
            <person name="Polz M.F."/>
            <person name="Zhang T."/>
        </authorList>
    </citation>
    <scope>NUCLEOTIDE SEQUENCE</scope>
    <source>
        <strain evidence="10">HKST-UBA01</strain>
    </source>
</reference>
<dbReference type="GO" id="GO:0000976">
    <property type="term" value="F:transcription cis-regulatory region binding"/>
    <property type="evidence" value="ECO:0007669"/>
    <property type="project" value="TreeGrafter"/>
</dbReference>
<evidence type="ECO:0000256" key="6">
    <source>
        <dbReference type="PROSITE-ProRule" id="PRU00169"/>
    </source>
</evidence>
<sequence length="228" mass="25744">MTKEHILVVEDEEDIRELIAYNLEREGYRVTQVESGEEAISQALEAEPQLILLDLMLPGLSGLDVCRELRARPETADIPIVILSARGEESDVVTGLELGADDYMTKPFSPRELVARLRAVSRRGRHGVSDDREIVSIHDVRIDKARHEVSLGGKPLKLTLSEFLILELLARHPDRVFTRNRIIEALRGDDYPVTDRSVDVHMVGLRKKLGPAGRHIETVRGVGYRMKR</sequence>
<dbReference type="SMART" id="SM00448">
    <property type="entry name" value="REC"/>
    <property type="match status" value="1"/>
</dbReference>
<dbReference type="Pfam" id="PF00072">
    <property type="entry name" value="Response_reg"/>
    <property type="match status" value="1"/>
</dbReference>
<dbReference type="Proteomes" id="UP000697710">
    <property type="component" value="Unassembled WGS sequence"/>
</dbReference>
<dbReference type="GO" id="GO:0000156">
    <property type="term" value="F:phosphorelay response regulator activity"/>
    <property type="evidence" value="ECO:0007669"/>
    <property type="project" value="TreeGrafter"/>
</dbReference>
<protein>
    <submittedName>
        <fullName evidence="10">Response regulator transcription factor</fullName>
    </submittedName>
</protein>